<dbReference type="AlphaFoldDB" id="A0A2P2QUC6"/>
<dbReference type="EMBL" id="GGEC01090103">
    <property type="protein sequence ID" value="MBX70587.1"/>
    <property type="molecule type" value="Transcribed_RNA"/>
</dbReference>
<organism evidence="1">
    <name type="scientific">Rhizophora mucronata</name>
    <name type="common">Asiatic mangrove</name>
    <dbReference type="NCBI Taxonomy" id="61149"/>
    <lineage>
        <taxon>Eukaryota</taxon>
        <taxon>Viridiplantae</taxon>
        <taxon>Streptophyta</taxon>
        <taxon>Embryophyta</taxon>
        <taxon>Tracheophyta</taxon>
        <taxon>Spermatophyta</taxon>
        <taxon>Magnoliopsida</taxon>
        <taxon>eudicotyledons</taxon>
        <taxon>Gunneridae</taxon>
        <taxon>Pentapetalae</taxon>
        <taxon>rosids</taxon>
        <taxon>fabids</taxon>
        <taxon>Malpighiales</taxon>
        <taxon>Rhizophoraceae</taxon>
        <taxon>Rhizophora</taxon>
    </lineage>
</organism>
<evidence type="ECO:0000313" key="1">
    <source>
        <dbReference type="EMBL" id="MBX70587.1"/>
    </source>
</evidence>
<sequence>MYLFILNDRDYFFLVSSFLFLFCLLSSCLPVRASTCTSFCVHTQARVCVWT</sequence>
<protein>
    <submittedName>
        <fullName evidence="1">Uncharacterized protein</fullName>
    </submittedName>
</protein>
<reference evidence="1" key="1">
    <citation type="submission" date="2018-02" db="EMBL/GenBank/DDBJ databases">
        <title>Rhizophora mucronata_Transcriptome.</title>
        <authorList>
            <person name="Meera S.P."/>
            <person name="Sreeshan A."/>
            <person name="Augustine A."/>
        </authorList>
    </citation>
    <scope>NUCLEOTIDE SEQUENCE</scope>
    <source>
        <tissue evidence="1">Leaf</tissue>
    </source>
</reference>
<proteinExistence type="predicted"/>
<accession>A0A2P2QUC6</accession>
<name>A0A2P2QUC6_RHIMU</name>